<proteinExistence type="predicted"/>
<dbReference type="RefSeq" id="WP_342158409.1">
    <property type="nucleotide sequence ID" value="NZ_JBCDNA010000001.1"/>
</dbReference>
<dbReference type="Proteomes" id="UP001474120">
    <property type="component" value="Unassembled WGS sequence"/>
</dbReference>
<dbReference type="EMBL" id="JBCDNA010000001">
    <property type="protein sequence ID" value="MEL4454775.1"/>
    <property type="molecule type" value="Genomic_DNA"/>
</dbReference>
<keyword evidence="2" id="KW-1185">Reference proteome</keyword>
<evidence type="ECO:0000313" key="1">
    <source>
        <dbReference type="EMBL" id="MEL4454775.1"/>
    </source>
</evidence>
<dbReference type="InterPro" id="IPR015003">
    <property type="entry name" value="DUF1853"/>
</dbReference>
<name>A0ABU9KX54_9FLAO</name>
<reference evidence="1 2" key="1">
    <citation type="submission" date="2024-04" db="EMBL/GenBank/DDBJ databases">
        <title>whole genome sequencing of Lutimonas vermicola strain IMCC1616.</title>
        <authorList>
            <person name="Bae S.S."/>
        </authorList>
    </citation>
    <scope>NUCLEOTIDE SEQUENCE [LARGE SCALE GENOMIC DNA]</scope>
    <source>
        <strain evidence="1 2">IMCC1616</strain>
    </source>
</reference>
<accession>A0ABU9KX54</accession>
<sequence>MESTSKHIQLQYQGYLNTPLLWQKQRIYGLAQLELPGLLVHRFNKTISENLLLGKRVEQFVIDELQQHENIKILLENFQIQNEKITIGEIDCLLQQDDIPIHLEIIYKFYLFDANLGNSEIDHWTGPNRKDTLVQKLNKLRDKQLPVLYNEHAKPFLDRLRIHSDDVLQRVLFKAQLFAPYRTNVNFDLVNSQCLKGFYIHYSETQQFSLCKFHIPVKVDWLLEVHTKVDWISYDQFIKNIAPILNEKKAPLCWIKFPNGNIQKFFVVWWTSST</sequence>
<evidence type="ECO:0000313" key="2">
    <source>
        <dbReference type="Proteomes" id="UP001474120"/>
    </source>
</evidence>
<protein>
    <submittedName>
        <fullName evidence="1">DUF1853 family protein</fullName>
    </submittedName>
</protein>
<organism evidence="1 2">
    <name type="scientific">Lutimonas vermicola</name>
    <dbReference type="NCBI Taxonomy" id="414288"/>
    <lineage>
        <taxon>Bacteria</taxon>
        <taxon>Pseudomonadati</taxon>
        <taxon>Bacteroidota</taxon>
        <taxon>Flavobacteriia</taxon>
        <taxon>Flavobacteriales</taxon>
        <taxon>Flavobacteriaceae</taxon>
        <taxon>Lutimonas</taxon>
    </lineage>
</organism>
<dbReference type="Pfam" id="PF08907">
    <property type="entry name" value="DUF1853"/>
    <property type="match status" value="1"/>
</dbReference>
<comment type="caution">
    <text evidence="1">The sequence shown here is derived from an EMBL/GenBank/DDBJ whole genome shotgun (WGS) entry which is preliminary data.</text>
</comment>
<gene>
    <name evidence="1" type="ORF">AABB81_02625</name>
</gene>